<evidence type="ECO:0000313" key="2">
    <source>
        <dbReference type="EMBL" id="KAK7027279.1"/>
    </source>
</evidence>
<reference evidence="2 3" key="1">
    <citation type="submission" date="2024-01" db="EMBL/GenBank/DDBJ databases">
        <title>A draft genome for a cacao thread blight-causing isolate of Paramarasmius palmivorus.</title>
        <authorList>
            <person name="Baruah I.K."/>
            <person name="Bukari Y."/>
            <person name="Amoako-Attah I."/>
            <person name="Meinhardt L.W."/>
            <person name="Bailey B.A."/>
            <person name="Cohen S.P."/>
        </authorList>
    </citation>
    <scope>NUCLEOTIDE SEQUENCE [LARGE SCALE GENOMIC DNA]</scope>
    <source>
        <strain evidence="2 3">GH-12</strain>
    </source>
</reference>
<evidence type="ECO:0000313" key="3">
    <source>
        <dbReference type="Proteomes" id="UP001383192"/>
    </source>
</evidence>
<keyword evidence="3" id="KW-1185">Reference proteome</keyword>
<sequence length="204" mass="23485">MDSDCPTCVQLRLDVIDIDSEWGRESDADYEELKRMEEEEEVSGIARLEPSHRPEREATFYLLKTLRNPHVSIARKQLVDSYVVLQRKLRQAMEELEALQSRGSSPSRSKRPVMYHGWGATMFSNTSDVIVRGGEFNNVSRDQFNLGASNFYLFGSIPPSAQVIQFHPNIDQEIASKLFEIIPRSISNQLLQWPLLSTCMLWNY</sequence>
<dbReference type="Proteomes" id="UP001383192">
    <property type="component" value="Unassembled WGS sequence"/>
</dbReference>
<proteinExistence type="predicted"/>
<comment type="caution">
    <text evidence="2">The sequence shown here is derived from an EMBL/GenBank/DDBJ whole genome shotgun (WGS) entry which is preliminary data.</text>
</comment>
<keyword evidence="1" id="KW-0175">Coiled coil</keyword>
<dbReference type="AlphaFoldDB" id="A0AAW0BM34"/>
<dbReference type="EMBL" id="JAYKXP010000098">
    <property type="protein sequence ID" value="KAK7027279.1"/>
    <property type="molecule type" value="Genomic_DNA"/>
</dbReference>
<name>A0AAW0BM34_9AGAR</name>
<gene>
    <name evidence="2" type="primary">RFG1_10</name>
    <name evidence="2" type="ORF">VNI00_015368</name>
</gene>
<organism evidence="2 3">
    <name type="scientific">Paramarasmius palmivorus</name>
    <dbReference type="NCBI Taxonomy" id="297713"/>
    <lineage>
        <taxon>Eukaryota</taxon>
        <taxon>Fungi</taxon>
        <taxon>Dikarya</taxon>
        <taxon>Basidiomycota</taxon>
        <taxon>Agaricomycotina</taxon>
        <taxon>Agaricomycetes</taxon>
        <taxon>Agaricomycetidae</taxon>
        <taxon>Agaricales</taxon>
        <taxon>Marasmiineae</taxon>
        <taxon>Marasmiaceae</taxon>
        <taxon>Paramarasmius</taxon>
    </lineage>
</organism>
<protein>
    <submittedName>
        <fullName evidence="2">Slightly ste11-like protein</fullName>
    </submittedName>
</protein>
<evidence type="ECO:0000256" key="1">
    <source>
        <dbReference type="SAM" id="Coils"/>
    </source>
</evidence>
<accession>A0AAW0BM34</accession>
<feature type="coiled-coil region" evidence="1">
    <location>
        <begin position="75"/>
        <end position="102"/>
    </location>
</feature>